<feature type="domain" description="SSD" evidence="9">
    <location>
        <begin position="261"/>
        <end position="418"/>
    </location>
</feature>
<dbReference type="InterPro" id="IPR003392">
    <property type="entry name" value="PTHD_SSD"/>
</dbReference>
<dbReference type="Gene3D" id="1.20.1640.10">
    <property type="entry name" value="Multidrug efflux transporter AcrB transmembrane domain"/>
    <property type="match status" value="2"/>
</dbReference>
<feature type="transmembrane region" description="Helical" evidence="8">
    <location>
        <begin position="712"/>
        <end position="734"/>
    </location>
</feature>
<keyword evidence="5 8" id="KW-1133">Transmembrane helix</keyword>
<organism evidence="10 11">
    <name type="scientific">Ridgeia piscesae</name>
    <name type="common">Tubeworm</name>
    <dbReference type="NCBI Taxonomy" id="27915"/>
    <lineage>
        <taxon>Eukaryota</taxon>
        <taxon>Metazoa</taxon>
        <taxon>Spiralia</taxon>
        <taxon>Lophotrochozoa</taxon>
        <taxon>Annelida</taxon>
        <taxon>Polychaeta</taxon>
        <taxon>Sedentaria</taxon>
        <taxon>Canalipalpata</taxon>
        <taxon>Sabellida</taxon>
        <taxon>Siboglinidae</taxon>
        <taxon>Ridgeia</taxon>
    </lineage>
</organism>
<comment type="subcellular location">
    <subcellularLocation>
        <location evidence="1">Cell membrane</location>
        <topology evidence="1">Multi-pass membrane protein</topology>
    </subcellularLocation>
</comment>
<keyword evidence="11" id="KW-1185">Reference proteome</keyword>
<feature type="transmembrane region" description="Helical" evidence="8">
    <location>
        <begin position="260"/>
        <end position="279"/>
    </location>
</feature>
<dbReference type="PANTHER" id="PTHR10796">
    <property type="entry name" value="PATCHED-RELATED"/>
    <property type="match status" value="1"/>
</dbReference>
<evidence type="ECO:0000256" key="4">
    <source>
        <dbReference type="ARBA" id="ARBA00022692"/>
    </source>
</evidence>
<dbReference type="PANTHER" id="PTHR10796:SF92">
    <property type="entry name" value="PATCHED-RELATED, ISOFORM A"/>
    <property type="match status" value="1"/>
</dbReference>
<feature type="transmembrane region" description="Helical" evidence="8">
    <location>
        <begin position="390"/>
        <end position="418"/>
    </location>
</feature>
<feature type="transmembrane region" description="Helical" evidence="8">
    <location>
        <begin position="783"/>
        <end position="807"/>
    </location>
</feature>
<dbReference type="SUPFAM" id="SSF82866">
    <property type="entry name" value="Multidrug efflux transporter AcrB transmembrane domain"/>
    <property type="match status" value="2"/>
</dbReference>
<feature type="transmembrane region" description="Helical" evidence="8">
    <location>
        <begin position="318"/>
        <end position="344"/>
    </location>
</feature>
<evidence type="ECO:0000256" key="8">
    <source>
        <dbReference type="SAM" id="Phobius"/>
    </source>
</evidence>
<evidence type="ECO:0000259" key="9">
    <source>
        <dbReference type="PROSITE" id="PS50156"/>
    </source>
</evidence>
<evidence type="ECO:0000313" key="11">
    <source>
        <dbReference type="Proteomes" id="UP001209878"/>
    </source>
</evidence>
<dbReference type="EMBL" id="JAODUO010000200">
    <property type="protein sequence ID" value="KAK2186421.1"/>
    <property type="molecule type" value="Genomic_DNA"/>
</dbReference>
<feature type="transmembrane region" description="Helical" evidence="8">
    <location>
        <begin position="689"/>
        <end position="706"/>
    </location>
</feature>
<keyword evidence="4 8" id="KW-0812">Transmembrane</keyword>
<comment type="similarity">
    <text evidence="2">Belongs to the patched family.</text>
</comment>
<dbReference type="InterPro" id="IPR000731">
    <property type="entry name" value="SSD"/>
</dbReference>
<comment type="caution">
    <text evidence="10">The sequence shown here is derived from an EMBL/GenBank/DDBJ whole genome shotgun (WGS) entry which is preliminary data.</text>
</comment>
<feature type="transmembrane region" description="Helical" evidence="8">
    <location>
        <begin position="814"/>
        <end position="836"/>
    </location>
</feature>
<reference evidence="10" key="1">
    <citation type="journal article" date="2023" name="Mol. Biol. Evol.">
        <title>Third-Generation Sequencing Reveals the Adaptive Role of the Epigenome in Three Deep-Sea Polychaetes.</title>
        <authorList>
            <person name="Perez M."/>
            <person name="Aroh O."/>
            <person name="Sun Y."/>
            <person name="Lan Y."/>
            <person name="Juniper S.K."/>
            <person name="Young C.R."/>
            <person name="Angers B."/>
            <person name="Qian P.Y."/>
        </authorList>
    </citation>
    <scope>NUCLEOTIDE SEQUENCE</scope>
    <source>
        <strain evidence="10">R07B-5</strain>
    </source>
</reference>
<evidence type="ECO:0000256" key="7">
    <source>
        <dbReference type="ARBA" id="ARBA00023180"/>
    </source>
</evidence>
<sequence>MDRTMQFNCIQKPLSKAFNIYGRFIARHPLWFLFLPLLLAGALASGFYNFHAEYDVDKLFTPEHARSKDERDTLQELFPDDDGANFSVIRMSTLGEFAHVIVTSSKVDGNVLTDDVYRDVLQLDADIRKFAVDVSGKTYNYSDLCAGTCRKDLLLWFHGDMNIDLKTLSYPVHTVNLGRNVPIFIGTTIGGVSKTAGGDTEAKVWKLLYYLRSDALHAEAAEAWQVKFLTTLAAKSYDHITLTRFTAHSLEDELAKNTAAVVPLFSITFTVLITFSIVSCMSTDWVRSKPWLGNLGVLSAGLAVISAFGLVLHCDVPFIDIVATSPFLILGIGVDDMFVMMAAWRQTDFRLTVEERMGKTFSEAALSITITSITDALSIGIGAITHFRSVRIFCTFTVVAVLFDYFYQITFFGACMVLMGRREERNLHPATCMKAVPTSQAGDRNVLFRLFCTGGYTEEEKKVSTNTGDVWAMTFFRDYWGGLLSTRPFKILLAHVYLVYMAFAIWGCIRVEEGITLDRLAGDDSYVADYYKYEMKYFREYGPSVNVIVGTELELWRESERHKMDSFIKQFEASEYFHGKDLTNAWTRDFSSFIGNNTVVEENFSAFLDRFVQNYNDYRRDIKLDSSKVKYSRFIVHSKNMGTSIRESKMMLKAREIADEHPELTVTVFHPAFIYYDQYIAVWPNMRQNMLIATAAMFVVSLLLIPHPVCSLWVTFSIVSICVGVIGYMAWWGVNLDTISMINIIMCIGFCVDFSAHITYAYVSAEGDTGNERMRNALHALGYPIAQGALSTILGIISLAFSASYIFRAFFKTMFLVIFFGAFHGLFIIPVLLSLMGPKSIKQRSSSVSPVPELQDQSL</sequence>
<dbReference type="AlphaFoldDB" id="A0AAD9P1G0"/>
<evidence type="ECO:0000256" key="5">
    <source>
        <dbReference type="ARBA" id="ARBA00022989"/>
    </source>
</evidence>
<gene>
    <name evidence="10" type="ORF">NP493_200g00008</name>
</gene>
<keyword evidence="7" id="KW-0325">Glycoprotein</keyword>
<keyword evidence="6 8" id="KW-0472">Membrane</keyword>
<evidence type="ECO:0000313" key="10">
    <source>
        <dbReference type="EMBL" id="KAK2186421.1"/>
    </source>
</evidence>
<evidence type="ECO:0000256" key="2">
    <source>
        <dbReference type="ARBA" id="ARBA00005585"/>
    </source>
</evidence>
<proteinExistence type="inferred from homology"/>
<dbReference type="Pfam" id="PF02460">
    <property type="entry name" value="Patched"/>
    <property type="match status" value="1"/>
</dbReference>
<feature type="transmembrane region" description="Helical" evidence="8">
    <location>
        <begin position="741"/>
        <end position="763"/>
    </location>
</feature>
<dbReference type="Proteomes" id="UP001209878">
    <property type="component" value="Unassembled WGS sequence"/>
</dbReference>
<accession>A0AAD9P1G0</accession>
<feature type="transmembrane region" description="Helical" evidence="8">
    <location>
        <begin position="291"/>
        <end position="312"/>
    </location>
</feature>
<evidence type="ECO:0000256" key="1">
    <source>
        <dbReference type="ARBA" id="ARBA00004651"/>
    </source>
</evidence>
<keyword evidence="3" id="KW-1003">Cell membrane</keyword>
<dbReference type="PROSITE" id="PS50156">
    <property type="entry name" value="SSD"/>
    <property type="match status" value="1"/>
</dbReference>
<evidence type="ECO:0000256" key="3">
    <source>
        <dbReference type="ARBA" id="ARBA00022475"/>
    </source>
</evidence>
<dbReference type="FunFam" id="1.20.1640.10:FF:000013">
    <property type="entry name" value="PaTched Related family"/>
    <property type="match status" value="1"/>
</dbReference>
<feature type="transmembrane region" description="Helical" evidence="8">
    <location>
        <begin position="364"/>
        <end position="384"/>
    </location>
</feature>
<dbReference type="InterPro" id="IPR051697">
    <property type="entry name" value="Patched_domain-protein"/>
</dbReference>
<evidence type="ECO:0000256" key="6">
    <source>
        <dbReference type="ARBA" id="ARBA00023136"/>
    </source>
</evidence>
<dbReference type="GO" id="GO:0005886">
    <property type="term" value="C:plasma membrane"/>
    <property type="evidence" value="ECO:0007669"/>
    <property type="project" value="UniProtKB-SubCell"/>
</dbReference>
<name>A0AAD9P1G0_RIDPI</name>
<protein>
    <recommendedName>
        <fullName evidence="9">SSD domain-containing protein</fullName>
    </recommendedName>
</protein>